<dbReference type="EMBL" id="PRLL01000015">
    <property type="protein sequence ID" value="RYC73381.1"/>
    <property type="molecule type" value="Genomic_DNA"/>
</dbReference>
<keyword evidence="2" id="KW-0472">Membrane</keyword>
<dbReference type="Proteomes" id="UP001191004">
    <property type="component" value="Unassembled WGS sequence"/>
</dbReference>
<keyword evidence="4" id="KW-1185">Reference proteome</keyword>
<keyword evidence="2" id="KW-1133">Transmembrane helix</keyword>
<evidence type="ECO:0000313" key="4">
    <source>
        <dbReference type="Proteomes" id="UP001191004"/>
    </source>
</evidence>
<reference evidence="3 4" key="1">
    <citation type="journal article" date="2018" name="bioRxiv">
        <title>Evidence of independent acquisition and adaption of ultra-small bacteria to human hosts across the highly diverse yet reduced genomes of the phylum Saccharibacteria.</title>
        <authorList>
            <person name="McLean J.S."/>
            <person name="Bor B."/>
            <person name="To T.T."/>
            <person name="Liu Q."/>
            <person name="Kearns K.A."/>
            <person name="Solden L.M."/>
            <person name="Wrighton K.C."/>
            <person name="He X."/>
            <person name="Shi W."/>
        </authorList>
    </citation>
    <scope>NUCLEOTIDE SEQUENCE [LARGE SCALE GENOMIC DNA]</scope>
    <source>
        <strain evidence="3 4">TM7_KMM_G3_1_HOT_351</strain>
    </source>
</reference>
<feature type="compositionally biased region" description="Low complexity" evidence="1">
    <location>
        <begin position="1"/>
        <end position="14"/>
    </location>
</feature>
<evidence type="ECO:0000313" key="3">
    <source>
        <dbReference type="EMBL" id="RYC73381.1"/>
    </source>
</evidence>
<reference evidence="3 4" key="2">
    <citation type="journal article" date="2020" name="Cell Rep.">
        <title>Acquisition and Adaptation of Ultra-small Parasitic Reduced Genome Bacteria to Mammalian Hosts.</title>
        <authorList>
            <person name="McLean J.S."/>
            <person name="Bor B."/>
            <person name="Kerns K.A."/>
            <person name="Liu Q."/>
            <person name="To T.T."/>
            <person name="Solden L."/>
            <person name="Hendrickson E.L."/>
            <person name="Wrighton K."/>
            <person name="Shi W."/>
            <person name="He X."/>
        </authorList>
    </citation>
    <scope>NUCLEOTIDE SEQUENCE [LARGE SCALE GENOMIC DNA]</scope>
    <source>
        <strain evidence="3 4">TM7_KMM_G3_1_HOT_351</strain>
    </source>
</reference>
<proteinExistence type="predicted"/>
<feature type="region of interest" description="Disordered" evidence="1">
    <location>
        <begin position="1"/>
        <end position="40"/>
    </location>
</feature>
<evidence type="ECO:0000256" key="1">
    <source>
        <dbReference type="SAM" id="MobiDB-lite"/>
    </source>
</evidence>
<dbReference type="RefSeq" id="WP_129604952.1">
    <property type="nucleotide sequence ID" value="NZ_PRLL01000015.1"/>
</dbReference>
<gene>
    <name evidence="3" type="ORF">G3KMM_00428</name>
</gene>
<feature type="compositionally biased region" description="Low complexity" evidence="1">
    <location>
        <begin position="22"/>
        <end position="33"/>
    </location>
</feature>
<feature type="transmembrane region" description="Helical" evidence="2">
    <location>
        <begin position="43"/>
        <end position="66"/>
    </location>
</feature>
<name>A0ABY0FL21_9BACT</name>
<comment type="caution">
    <text evidence="3">The sequence shown here is derived from an EMBL/GenBank/DDBJ whole genome shotgun (WGS) entry which is preliminary data.</text>
</comment>
<sequence length="72" mass="7709">MPKTTTTKKSINTKTNHKVAKKTATNTKKVTAKSPKDSGKQDAYFWGGLGIILCATGALLTLLWGVGTMLNK</sequence>
<evidence type="ECO:0000256" key="2">
    <source>
        <dbReference type="SAM" id="Phobius"/>
    </source>
</evidence>
<accession>A0ABY0FL21</accession>
<keyword evidence="2" id="KW-0812">Transmembrane</keyword>
<organism evidence="3 4">
    <name type="scientific">Candidatus Nanosyncoccus nanoralicus</name>
    <dbReference type="NCBI Taxonomy" id="2171996"/>
    <lineage>
        <taxon>Bacteria</taxon>
        <taxon>Candidatus Saccharimonadota</taxon>
        <taxon>Candidatus Nanosyncoccalia</taxon>
        <taxon>Candidatus Nanosyncoccales</taxon>
        <taxon>Candidatus Nanosyncoccaceae</taxon>
        <taxon>Candidatus Nanosyncoccus</taxon>
    </lineage>
</organism>
<protein>
    <submittedName>
        <fullName evidence="3">Uncharacterized protein</fullName>
    </submittedName>
</protein>